<feature type="site" description="Interaction with substrate tRNA" evidence="10">
    <location>
        <position position="124"/>
    </location>
</feature>
<evidence type="ECO:0000256" key="4">
    <source>
        <dbReference type="ARBA" id="ARBA00022679"/>
    </source>
</evidence>
<evidence type="ECO:0000256" key="2">
    <source>
        <dbReference type="ARBA" id="ARBA00003213"/>
    </source>
</evidence>
<dbReference type="InterPro" id="IPR027417">
    <property type="entry name" value="P-loop_NTPase"/>
</dbReference>
<dbReference type="GO" id="GO:0006400">
    <property type="term" value="P:tRNA modification"/>
    <property type="evidence" value="ECO:0007669"/>
    <property type="project" value="TreeGrafter"/>
</dbReference>
<keyword evidence="8 10" id="KW-0460">Magnesium</keyword>
<dbReference type="SUPFAM" id="SSF52540">
    <property type="entry name" value="P-loop containing nucleoside triphosphate hydrolases"/>
    <property type="match status" value="2"/>
</dbReference>
<evidence type="ECO:0000256" key="3">
    <source>
        <dbReference type="ARBA" id="ARBA00005842"/>
    </source>
</evidence>
<evidence type="ECO:0000256" key="1">
    <source>
        <dbReference type="ARBA" id="ARBA00001946"/>
    </source>
</evidence>
<dbReference type="STRING" id="206665.SAMN04488516_10731"/>
<dbReference type="EC" id="2.5.1.75" evidence="10"/>
<feature type="binding site" evidence="10">
    <location>
        <begin position="13"/>
        <end position="18"/>
    </location>
    <ligand>
        <name>substrate</name>
    </ligand>
</feature>
<evidence type="ECO:0000256" key="8">
    <source>
        <dbReference type="ARBA" id="ARBA00022842"/>
    </source>
</evidence>
<evidence type="ECO:0000256" key="11">
    <source>
        <dbReference type="RuleBase" id="RU003783"/>
    </source>
</evidence>
<dbReference type="GO" id="GO:0005524">
    <property type="term" value="F:ATP binding"/>
    <property type="evidence" value="ECO:0007669"/>
    <property type="project" value="UniProtKB-UniRule"/>
</dbReference>
<dbReference type="Gene3D" id="1.10.20.140">
    <property type="match status" value="1"/>
</dbReference>
<keyword evidence="4 10" id="KW-0808">Transferase</keyword>
<dbReference type="AlphaFoldDB" id="A0A1H0E9V9"/>
<dbReference type="PANTHER" id="PTHR11088:SF60">
    <property type="entry name" value="TRNA DIMETHYLALLYLTRANSFERASE"/>
    <property type="match status" value="1"/>
</dbReference>
<feature type="region of interest" description="Interaction with substrate tRNA" evidence="10">
    <location>
        <begin position="36"/>
        <end position="39"/>
    </location>
</feature>
<comment type="subunit">
    <text evidence="10">Monomer.</text>
</comment>
<evidence type="ECO:0000313" key="15">
    <source>
        <dbReference type="Proteomes" id="UP000199602"/>
    </source>
</evidence>
<comment type="similarity">
    <text evidence="3 10 13">Belongs to the IPP transferase family.</text>
</comment>
<protein>
    <recommendedName>
        <fullName evidence="10">tRNA dimethylallyltransferase</fullName>
        <ecNumber evidence="10">2.5.1.75</ecNumber>
    </recommendedName>
    <alternativeName>
        <fullName evidence="10">Dimethylallyl diphosphate:tRNA dimethylallyltransferase</fullName>
        <shortName evidence="10">DMAPP:tRNA dimethylallyltransferase</shortName>
        <shortName evidence="10">DMATase</shortName>
    </alternativeName>
    <alternativeName>
        <fullName evidence="10">Isopentenyl-diphosphate:tRNA isopentenyltransferase</fullName>
        <shortName evidence="10">IPP transferase</shortName>
        <shortName evidence="10">IPPT</shortName>
        <shortName evidence="10">IPTase</shortName>
    </alternativeName>
</protein>
<evidence type="ECO:0000256" key="12">
    <source>
        <dbReference type="RuleBase" id="RU003784"/>
    </source>
</evidence>
<dbReference type="InterPro" id="IPR039657">
    <property type="entry name" value="Dimethylallyltransferase"/>
</dbReference>
<dbReference type="NCBIfam" id="TIGR00174">
    <property type="entry name" value="miaA"/>
    <property type="match status" value="1"/>
</dbReference>
<organism evidence="14 15">
    <name type="scientific">Desulfonauticus submarinus</name>
    <dbReference type="NCBI Taxonomy" id="206665"/>
    <lineage>
        <taxon>Bacteria</taxon>
        <taxon>Pseudomonadati</taxon>
        <taxon>Thermodesulfobacteriota</taxon>
        <taxon>Desulfovibrionia</taxon>
        <taxon>Desulfovibrionales</taxon>
        <taxon>Desulfonauticaceae</taxon>
        <taxon>Desulfonauticus</taxon>
    </lineage>
</organism>
<feature type="region of interest" description="Interaction with substrate tRNA" evidence="10">
    <location>
        <begin position="160"/>
        <end position="164"/>
    </location>
</feature>
<evidence type="ECO:0000313" key="14">
    <source>
        <dbReference type="EMBL" id="SDN79098.1"/>
    </source>
</evidence>
<reference evidence="14 15" key="1">
    <citation type="submission" date="2016-10" db="EMBL/GenBank/DDBJ databases">
        <authorList>
            <person name="de Groot N.N."/>
        </authorList>
    </citation>
    <scope>NUCLEOTIDE SEQUENCE [LARGE SCALE GENOMIC DNA]</scope>
    <source>
        <strain evidence="14 15">DSM 15269</strain>
    </source>
</reference>
<dbReference type="InterPro" id="IPR018022">
    <property type="entry name" value="IPT"/>
</dbReference>
<keyword evidence="6 10" id="KW-0547">Nucleotide-binding</keyword>
<evidence type="ECO:0000256" key="9">
    <source>
        <dbReference type="ARBA" id="ARBA00049563"/>
    </source>
</evidence>
<dbReference type="EMBL" id="FNIN01000007">
    <property type="protein sequence ID" value="SDN79098.1"/>
    <property type="molecule type" value="Genomic_DNA"/>
</dbReference>
<dbReference type="RefSeq" id="WP_092065481.1">
    <property type="nucleotide sequence ID" value="NZ_FNIN01000007.1"/>
</dbReference>
<keyword evidence="5 10" id="KW-0819">tRNA processing</keyword>
<dbReference type="PANTHER" id="PTHR11088">
    <property type="entry name" value="TRNA DIMETHYLALLYLTRANSFERASE"/>
    <property type="match status" value="1"/>
</dbReference>
<comment type="cofactor">
    <cofactor evidence="1 10">
        <name>Mg(2+)</name>
        <dbReference type="ChEBI" id="CHEBI:18420"/>
    </cofactor>
</comment>
<evidence type="ECO:0000256" key="13">
    <source>
        <dbReference type="RuleBase" id="RU003785"/>
    </source>
</evidence>
<evidence type="ECO:0000256" key="7">
    <source>
        <dbReference type="ARBA" id="ARBA00022840"/>
    </source>
</evidence>
<dbReference type="GO" id="GO:0052381">
    <property type="term" value="F:tRNA dimethylallyltransferase activity"/>
    <property type="evidence" value="ECO:0007669"/>
    <property type="project" value="UniProtKB-UniRule"/>
</dbReference>
<dbReference type="FunFam" id="1.10.20.140:FF:000001">
    <property type="entry name" value="tRNA dimethylallyltransferase"/>
    <property type="match status" value="1"/>
</dbReference>
<dbReference type="OrthoDB" id="9776390at2"/>
<feature type="site" description="Interaction with substrate tRNA" evidence="10">
    <location>
        <position position="102"/>
    </location>
</feature>
<name>A0A1H0E9V9_9BACT</name>
<dbReference type="Gene3D" id="3.40.50.300">
    <property type="entry name" value="P-loop containing nucleotide triphosphate hydrolases"/>
    <property type="match status" value="1"/>
</dbReference>
<evidence type="ECO:0000256" key="6">
    <source>
        <dbReference type="ARBA" id="ARBA00022741"/>
    </source>
</evidence>
<comment type="caution">
    <text evidence="10">Lacks conserved residue(s) required for the propagation of feature annotation.</text>
</comment>
<comment type="catalytic activity">
    <reaction evidence="9 10 11">
        <text>adenosine(37) in tRNA + dimethylallyl diphosphate = N(6)-dimethylallyladenosine(37) in tRNA + diphosphate</text>
        <dbReference type="Rhea" id="RHEA:26482"/>
        <dbReference type="Rhea" id="RHEA-COMP:10162"/>
        <dbReference type="Rhea" id="RHEA-COMP:10375"/>
        <dbReference type="ChEBI" id="CHEBI:33019"/>
        <dbReference type="ChEBI" id="CHEBI:57623"/>
        <dbReference type="ChEBI" id="CHEBI:74411"/>
        <dbReference type="ChEBI" id="CHEBI:74415"/>
        <dbReference type="EC" id="2.5.1.75"/>
    </reaction>
</comment>
<comment type="function">
    <text evidence="2 10 12">Catalyzes the transfer of a dimethylallyl group onto the adenine at position 37 in tRNAs that read codons beginning with uridine, leading to the formation of N6-(dimethylallyl)adenosine (i(6)A).</text>
</comment>
<evidence type="ECO:0000256" key="5">
    <source>
        <dbReference type="ARBA" id="ARBA00022694"/>
    </source>
</evidence>
<accession>A0A1H0E9V9</accession>
<proteinExistence type="inferred from homology"/>
<keyword evidence="7 10" id="KW-0067">ATP-binding</keyword>
<sequence>MPKSKLLCIVGQTGTGKTSLALALAKKKPISVINFDSRQVYKDFPIVTAQPSFEEQKECPHYLFGFLEVDKKITAGEFVRLAKERIKKEIQKGRFPVLVGGTGLYLKALLYGLAPIPEISSEVRDEVENLRETKGLGFLYSFLQKVDSVYANRIHPNDKQRITRALEVYLQTGKPFSTWHQKTPSEKKYNFLKVGLKMDVNILVDYLSERIEKMIEQGAIDEVKRAIVKYKDKTLPGFSGIGIPEIIEYLENKISFKEMQRKWLKNTRAYAKRQLTWFKKEKDVFWFSPLNLKEAIQHIEQWLK</sequence>
<dbReference type="Pfam" id="PF01715">
    <property type="entry name" value="IPPT"/>
    <property type="match status" value="1"/>
</dbReference>
<evidence type="ECO:0000256" key="10">
    <source>
        <dbReference type="HAMAP-Rule" id="MF_00185"/>
    </source>
</evidence>
<feature type="binding site" evidence="10">
    <location>
        <begin position="11"/>
        <end position="18"/>
    </location>
    <ligand>
        <name>ATP</name>
        <dbReference type="ChEBI" id="CHEBI:30616"/>
    </ligand>
</feature>
<dbReference type="HAMAP" id="MF_00185">
    <property type="entry name" value="IPP_trans"/>
    <property type="match status" value="1"/>
</dbReference>
<gene>
    <name evidence="10" type="primary">miaA</name>
    <name evidence="14" type="ORF">SAMN04488516_10731</name>
</gene>
<dbReference type="Proteomes" id="UP000199602">
    <property type="component" value="Unassembled WGS sequence"/>
</dbReference>
<keyword evidence="15" id="KW-1185">Reference proteome</keyword>